<evidence type="ECO:0000259" key="11">
    <source>
        <dbReference type="PROSITE" id="PS50212"/>
    </source>
</evidence>
<keyword evidence="14" id="KW-1185">Reference proteome</keyword>
<dbReference type="SUPFAM" id="SSF48366">
    <property type="entry name" value="Ras GEF"/>
    <property type="match status" value="1"/>
</dbReference>
<dbReference type="Pfam" id="PF13499">
    <property type="entry name" value="EF-hand_7"/>
    <property type="match status" value="1"/>
</dbReference>
<dbReference type="EMBL" id="EAAA01001640">
    <property type="status" value="NOT_ANNOTATED_CDS"/>
    <property type="molecule type" value="Genomic_DNA"/>
</dbReference>
<dbReference type="InterPro" id="IPR036964">
    <property type="entry name" value="RASGEF_cat_dom_sf"/>
</dbReference>
<dbReference type="Pfam" id="PF00130">
    <property type="entry name" value="C1_1"/>
    <property type="match status" value="1"/>
</dbReference>
<dbReference type="SMART" id="SM00147">
    <property type="entry name" value="RasGEF"/>
    <property type="match status" value="1"/>
</dbReference>
<dbReference type="InterPro" id="IPR046349">
    <property type="entry name" value="C1-like_sf"/>
</dbReference>
<dbReference type="PRINTS" id="PR00008">
    <property type="entry name" value="DAGPEDOMAIN"/>
</dbReference>
<reference evidence="13" key="2">
    <citation type="journal article" date="2008" name="Genome Biol.">
        <title>Improved genome assembly and evidence-based global gene model set for the chordate Ciona intestinalis: new insight into intron and operon populations.</title>
        <authorList>
            <person name="Satou Y."/>
            <person name="Mineta K."/>
            <person name="Ogasawara M."/>
            <person name="Sasakura Y."/>
            <person name="Shoguchi E."/>
            <person name="Ueno K."/>
            <person name="Yamada L."/>
            <person name="Matsumoto J."/>
            <person name="Wasserscheid J."/>
            <person name="Dewar K."/>
            <person name="Wiley G.B."/>
            <person name="Macmil S.L."/>
            <person name="Roe B.A."/>
            <person name="Zeller R.W."/>
            <person name="Hastings K.E."/>
            <person name="Lemaire P."/>
            <person name="Lindquist E."/>
            <person name="Endo T."/>
            <person name="Hotta K."/>
            <person name="Inaba K."/>
        </authorList>
    </citation>
    <scope>NUCLEOTIDE SEQUENCE [LARGE SCALE GENOMIC DNA]</scope>
    <source>
        <strain evidence="13">wild type</strain>
    </source>
</reference>
<feature type="domain" description="EF-hand" evidence="12">
    <location>
        <begin position="448"/>
        <end position="483"/>
    </location>
</feature>
<dbReference type="GO" id="GO:0005085">
    <property type="term" value="F:guanyl-nucleotide exchange factor activity"/>
    <property type="evidence" value="ECO:0000318"/>
    <property type="project" value="GO_Central"/>
</dbReference>
<feature type="domain" description="EF-hand" evidence="12">
    <location>
        <begin position="486"/>
        <end position="512"/>
    </location>
</feature>
<keyword evidence="5" id="KW-0862">Zinc</keyword>
<dbReference type="PANTHER" id="PTHR23113">
    <property type="entry name" value="GUANINE NUCLEOTIDE EXCHANGE FACTOR"/>
    <property type="match status" value="1"/>
</dbReference>
<dbReference type="InterPro" id="IPR002048">
    <property type="entry name" value="EF_hand_dom"/>
</dbReference>
<dbReference type="GO" id="GO:0005509">
    <property type="term" value="F:calcium ion binding"/>
    <property type="evidence" value="ECO:0007669"/>
    <property type="project" value="InterPro"/>
</dbReference>
<comment type="similarity">
    <text evidence="1">Belongs to the RASGRP family.</text>
</comment>
<reference evidence="14" key="1">
    <citation type="journal article" date="2002" name="Science">
        <title>The draft genome of Ciona intestinalis: insights into chordate and vertebrate origins.</title>
        <authorList>
            <person name="Dehal P."/>
            <person name="Satou Y."/>
            <person name="Campbell R.K."/>
            <person name="Chapman J."/>
            <person name="Degnan B."/>
            <person name="De Tomaso A."/>
            <person name="Davidson B."/>
            <person name="Di Gregorio A."/>
            <person name="Gelpke M."/>
            <person name="Goodstein D.M."/>
            <person name="Harafuji N."/>
            <person name="Hastings K.E."/>
            <person name="Ho I."/>
            <person name="Hotta K."/>
            <person name="Huang W."/>
            <person name="Kawashima T."/>
            <person name="Lemaire P."/>
            <person name="Martinez D."/>
            <person name="Meinertzhagen I.A."/>
            <person name="Necula S."/>
            <person name="Nonaka M."/>
            <person name="Putnam N."/>
            <person name="Rash S."/>
            <person name="Saiga H."/>
            <person name="Satake M."/>
            <person name="Terry A."/>
            <person name="Yamada L."/>
            <person name="Wang H.G."/>
            <person name="Awazu S."/>
            <person name="Azumi K."/>
            <person name="Boore J."/>
            <person name="Branno M."/>
            <person name="Chin-Bow S."/>
            <person name="DeSantis R."/>
            <person name="Doyle S."/>
            <person name="Francino P."/>
            <person name="Keys D.N."/>
            <person name="Haga S."/>
            <person name="Hayashi H."/>
            <person name="Hino K."/>
            <person name="Imai K.S."/>
            <person name="Inaba K."/>
            <person name="Kano S."/>
            <person name="Kobayashi K."/>
            <person name="Kobayashi M."/>
            <person name="Lee B.I."/>
            <person name="Makabe K.W."/>
            <person name="Manohar C."/>
            <person name="Matassi G."/>
            <person name="Medina M."/>
            <person name="Mochizuki Y."/>
            <person name="Mount S."/>
            <person name="Morishita T."/>
            <person name="Miura S."/>
            <person name="Nakayama A."/>
            <person name="Nishizaka S."/>
            <person name="Nomoto H."/>
            <person name="Ohta F."/>
            <person name="Oishi K."/>
            <person name="Rigoutsos I."/>
            <person name="Sano M."/>
            <person name="Sasaki A."/>
            <person name="Sasakura Y."/>
            <person name="Shoguchi E."/>
            <person name="Shin-i T."/>
            <person name="Spagnuolo A."/>
            <person name="Stainier D."/>
            <person name="Suzuki M.M."/>
            <person name="Tassy O."/>
            <person name="Takatori N."/>
            <person name="Tokuoka M."/>
            <person name="Yagi K."/>
            <person name="Yoshizaki F."/>
            <person name="Wada S."/>
            <person name="Zhang C."/>
            <person name="Hyatt P.D."/>
            <person name="Larimer F."/>
            <person name="Detter C."/>
            <person name="Doggett N."/>
            <person name="Glavina T."/>
            <person name="Hawkins T."/>
            <person name="Richardson P."/>
            <person name="Lucas S."/>
            <person name="Kohara Y."/>
            <person name="Levine M."/>
            <person name="Satoh N."/>
            <person name="Rokhsar D.S."/>
        </authorList>
    </citation>
    <scope>NUCLEOTIDE SEQUENCE [LARGE SCALE GENOMIC DNA]</scope>
</reference>
<dbReference type="Gene3D" id="1.10.840.10">
    <property type="entry name" value="Ras guanine-nucleotide exchange factors catalytic domain"/>
    <property type="match status" value="1"/>
</dbReference>
<reference evidence="13" key="4">
    <citation type="submission" date="2025-09" db="UniProtKB">
        <authorList>
            <consortium name="Ensembl"/>
        </authorList>
    </citation>
    <scope>IDENTIFICATION</scope>
</reference>
<evidence type="ECO:0000259" key="9">
    <source>
        <dbReference type="PROSITE" id="PS50009"/>
    </source>
</evidence>
<feature type="compositionally biased region" description="Basic and acidic residues" evidence="8">
    <location>
        <begin position="21"/>
        <end position="30"/>
    </location>
</feature>
<dbReference type="SMART" id="SM00109">
    <property type="entry name" value="C1"/>
    <property type="match status" value="1"/>
</dbReference>
<evidence type="ECO:0000313" key="13">
    <source>
        <dbReference type="Ensembl" id="ENSCINP00000022201.2"/>
    </source>
</evidence>
<dbReference type="Pfam" id="PF00617">
    <property type="entry name" value="RasGEF"/>
    <property type="match status" value="1"/>
</dbReference>
<dbReference type="PROSITE" id="PS50081">
    <property type="entry name" value="ZF_DAG_PE_2"/>
    <property type="match status" value="1"/>
</dbReference>
<dbReference type="PANTHER" id="PTHR23113:SF252">
    <property type="entry name" value="RAS GUANYL-RELEASING PROTEIN 3"/>
    <property type="match status" value="1"/>
</dbReference>
<accession>F6X9B1</accession>
<evidence type="ECO:0000256" key="5">
    <source>
        <dbReference type="ARBA" id="ARBA00022833"/>
    </source>
</evidence>
<evidence type="ECO:0000256" key="3">
    <source>
        <dbReference type="ARBA" id="ARBA00022723"/>
    </source>
</evidence>
<keyword evidence="2 7" id="KW-0344">Guanine-nucleotide releasing factor</keyword>
<evidence type="ECO:0000256" key="2">
    <source>
        <dbReference type="ARBA" id="ARBA00022658"/>
    </source>
</evidence>
<evidence type="ECO:0000259" key="12">
    <source>
        <dbReference type="PROSITE" id="PS50222"/>
    </source>
</evidence>
<dbReference type="AlphaFoldDB" id="F6X9B1"/>
<dbReference type="GeneTree" id="ENSGT00940000170961"/>
<proteinExistence type="inferred from homology"/>
<feature type="compositionally biased region" description="Polar residues" evidence="8">
    <location>
        <begin position="1"/>
        <end position="12"/>
    </location>
</feature>
<evidence type="ECO:0000256" key="7">
    <source>
        <dbReference type="PROSITE-ProRule" id="PRU00168"/>
    </source>
</evidence>
<evidence type="ECO:0000313" key="14">
    <source>
        <dbReference type="Proteomes" id="UP000008144"/>
    </source>
</evidence>
<feature type="domain" description="Ras-GEF" evidence="9">
    <location>
        <begin position="177"/>
        <end position="409"/>
    </location>
</feature>
<sequence>MTRTVQSSTVETASVPGLDESASKRDDEPHTASVEALVRRCADCYDGDGSCSDENFPQVLFLTHLWFMTSEQLLVLFSQLYYTFDSAKDDQLTKKKCFFFRSWLHEFPHIFDLDKNLVRALQQLQSNAENDDDVDTSIIDLSNKGSYKWMSEAHLSIRPNQVNRKRRKVSLVFNHLEPEELAIHISYLEYKCFRRLTLSDFHNYAVHGAIKDNPKLERAVVLFNNITHWVQCMVLGHPKAQERAVAIAKFVEIAKKLHAMRNFNTLMAIVGALTHTVISRMKKTMAVLPKETMKALEEFVDLLDSKSNYGAYRKAYSDAGKEFKIPIIGILMKDLIALHAALPDRVGDGLINVRKMIGIGGRFQEISYLQRTPFPYEVNRDLVNTLRVSLYLYYSEEEIYQLSISREPRDVKHNNAANYNSPSKFENMGFGEFARYTCHLDSETIRQHVTAMVTSVFKAYDQNSDGFISEAEFETFIRNFPGLDSFSTVDKDKDGRISISEMLDYFLKISSTRRNEVYQVFKHDFVETTYFHPTFCEECEKLLWGLVKQGWKCKGCGINCHKHCKERIVQECRPKQQSRNGSISSQSPVEKNGVSIWYSFRSFDKKGIFSDTISASAVSITEDEAFDVDL</sequence>
<dbReference type="FunFam" id="1.10.840.10:FF:000003">
    <property type="entry name" value="Ras guanyl-releasing protein 3 isoform 1"/>
    <property type="match status" value="1"/>
</dbReference>
<dbReference type="GO" id="GO:0008270">
    <property type="term" value="F:zinc ion binding"/>
    <property type="evidence" value="ECO:0007669"/>
    <property type="project" value="UniProtKB-KW"/>
</dbReference>
<dbReference type="Ensembl" id="ENSCINT00000022447.2">
    <property type="protein sequence ID" value="ENSCINP00000022201.2"/>
    <property type="gene ID" value="ENSCING00000004994.3"/>
</dbReference>
<organism evidence="13 14">
    <name type="scientific">Ciona intestinalis</name>
    <name type="common">Transparent sea squirt</name>
    <name type="synonym">Ascidia intestinalis</name>
    <dbReference type="NCBI Taxonomy" id="7719"/>
    <lineage>
        <taxon>Eukaryota</taxon>
        <taxon>Metazoa</taxon>
        <taxon>Chordata</taxon>
        <taxon>Tunicata</taxon>
        <taxon>Ascidiacea</taxon>
        <taxon>Phlebobranchia</taxon>
        <taxon>Cionidae</taxon>
        <taxon>Ciona</taxon>
    </lineage>
</organism>
<dbReference type="InParanoid" id="F6X9B1"/>
<keyword evidence="6" id="KW-0106">Calcium</keyword>
<keyword evidence="4" id="KW-0863">Zinc-finger</keyword>
<evidence type="ECO:0000256" key="8">
    <source>
        <dbReference type="SAM" id="MobiDB-lite"/>
    </source>
</evidence>
<dbReference type="Gene3D" id="1.20.870.10">
    <property type="entry name" value="Son of sevenless (SoS) protein Chain: S domain 1"/>
    <property type="match status" value="1"/>
</dbReference>
<feature type="region of interest" description="Disordered" evidence="8">
    <location>
        <begin position="1"/>
        <end position="31"/>
    </location>
</feature>
<dbReference type="Gene3D" id="1.10.238.10">
    <property type="entry name" value="EF-hand"/>
    <property type="match status" value="1"/>
</dbReference>
<dbReference type="InterPro" id="IPR001895">
    <property type="entry name" value="RASGEF_cat_dom"/>
</dbReference>
<dbReference type="CDD" id="cd00051">
    <property type="entry name" value="EFh"/>
    <property type="match status" value="1"/>
</dbReference>
<reference evidence="13" key="3">
    <citation type="submission" date="2025-08" db="UniProtKB">
        <authorList>
            <consortium name="Ensembl"/>
        </authorList>
    </citation>
    <scope>IDENTIFICATION</scope>
</reference>
<dbReference type="InterPro" id="IPR002219">
    <property type="entry name" value="PKC_DAG/PE"/>
</dbReference>
<dbReference type="PROSITE" id="PS50009">
    <property type="entry name" value="RASGEF_CAT"/>
    <property type="match status" value="1"/>
</dbReference>
<dbReference type="CDD" id="cd00155">
    <property type="entry name" value="RasGEF"/>
    <property type="match status" value="1"/>
</dbReference>
<dbReference type="SUPFAM" id="SSF47473">
    <property type="entry name" value="EF-hand"/>
    <property type="match status" value="1"/>
</dbReference>
<dbReference type="InterPro" id="IPR018247">
    <property type="entry name" value="EF_Hand_1_Ca_BS"/>
</dbReference>
<dbReference type="STRING" id="7719.ENSCINP00000022201"/>
<name>F6X9B1_CIOIN</name>
<feature type="domain" description="N-terminal Ras-GEF" evidence="11">
    <location>
        <begin position="25"/>
        <end position="149"/>
    </location>
</feature>
<dbReference type="InterPro" id="IPR008937">
    <property type="entry name" value="Ras-like_GEF"/>
</dbReference>
<dbReference type="Proteomes" id="UP000008144">
    <property type="component" value="Chromosome 3"/>
</dbReference>
<feature type="domain" description="Phorbol-ester/DAG-type" evidence="10">
    <location>
        <begin position="522"/>
        <end position="572"/>
    </location>
</feature>
<dbReference type="SUPFAM" id="SSF57889">
    <property type="entry name" value="Cysteine-rich domain"/>
    <property type="match status" value="1"/>
</dbReference>
<evidence type="ECO:0000259" key="10">
    <source>
        <dbReference type="PROSITE" id="PS50081"/>
    </source>
</evidence>
<keyword evidence="3" id="KW-0479">Metal-binding</keyword>
<dbReference type="InterPro" id="IPR000651">
    <property type="entry name" value="Ras-like_Gua-exchang_fac_N"/>
</dbReference>
<dbReference type="HOGENOM" id="CLU_019261_0_0_1"/>
<dbReference type="PROSITE" id="PS00018">
    <property type="entry name" value="EF_HAND_1"/>
    <property type="match status" value="2"/>
</dbReference>
<dbReference type="PROSITE" id="PS50222">
    <property type="entry name" value="EF_HAND_2"/>
    <property type="match status" value="2"/>
</dbReference>
<dbReference type="InterPro" id="IPR020454">
    <property type="entry name" value="DAG/PE-bd"/>
</dbReference>
<dbReference type="PROSITE" id="PS00479">
    <property type="entry name" value="ZF_DAG_PE_1"/>
    <property type="match status" value="1"/>
</dbReference>
<dbReference type="Gene3D" id="3.30.60.20">
    <property type="match status" value="1"/>
</dbReference>
<dbReference type="InterPro" id="IPR023578">
    <property type="entry name" value="Ras_GEF_dom_sf"/>
</dbReference>
<protein>
    <submittedName>
        <fullName evidence="13">Uncharacterized protein</fullName>
    </submittedName>
</protein>
<dbReference type="SMART" id="SM00054">
    <property type="entry name" value="EFh"/>
    <property type="match status" value="2"/>
</dbReference>
<dbReference type="OMA" id="CVECFDV"/>
<evidence type="ECO:0000256" key="4">
    <source>
        <dbReference type="ARBA" id="ARBA00022771"/>
    </source>
</evidence>
<dbReference type="CDD" id="cd20808">
    <property type="entry name" value="C1_RASGRP"/>
    <property type="match status" value="1"/>
</dbReference>
<dbReference type="PROSITE" id="PS50212">
    <property type="entry name" value="RASGEF_NTER"/>
    <property type="match status" value="1"/>
</dbReference>
<evidence type="ECO:0000256" key="6">
    <source>
        <dbReference type="ARBA" id="ARBA00022837"/>
    </source>
</evidence>
<dbReference type="GO" id="GO:0007265">
    <property type="term" value="P:Ras protein signal transduction"/>
    <property type="evidence" value="ECO:0000318"/>
    <property type="project" value="GO_Central"/>
</dbReference>
<dbReference type="GO" id="GO:0005886">
    <property type="term" value="C:plasma membrane"/>
    <property type="evidence" value="ECO:0000318"/>
    <property type="project" value="GO_Central"/>
</dbReference>
<evidence type="ECO:0000256" key="1">
    <source>
        <dbReference type="ARBA" id="ARBA00009566"/>
    </source>
</evidence>
<dbReference type="InterPro" id="IPR011992">
    <property type="entry name" value="EF-hand-dom_pair"/>
</dbReference>